<dbReference type="Gene3D" id="1.20.1050.10">
    <property type="match status" value="1"/>
</dbReference>
<evidence type="ECO:0000256" key="1">
    <source>
        <dbReference type="SAM" id="MobiDB-lite"/>
    </source>
</evidence>
<dbReference type="Pfam" id="PF02798">
    <property type="entry name" value="GST_N"/>
    <property type="match status" value="1"/>
</dbReference>
<dbReference type="SFLD" id="SFLDS00019">
    <property type="entry name" value="Glutathione_Transferase_(cytos"/>
    <property type="match status" value="1"/>
</dbReference>
<evidence type="ECO:0000313" key="4">
    <source>
        <dbReference type="EMBL" id="TRW14504.1"/>
    </source>
</evidence>
<dbReference type="Gene3D" id="3.40.30.10">
    <property type="entry name" value="Glutaredoxin"/>
    <property type="match status" value="1"/>
</dbReference>
<dbReference type="PROSITE" id="PS50404">
    <property type="entry name" value="GST_NTER"/>
    <property type="match status" value="1"/>
</dbReference>
<evidence type="ECO:0000313" key="5">
    <source>
        <dbReference type="Proteomes" id="UP000317894"/>
    </source>
</evidence>
<feature type="domain" description="GST N-terminal" evidence="2">
    <location>
        <begin position="54"/>
        <end position="133"/>
    </location>
</feature>
<dbReference type="PROSITE" id="PS50405">
    <property type="entry name" value="GST_CTER"/>
    <property type="match status" value="1"/>
</dbReference>
<gene>
    <name evidence="4" type="ORF">FMM06_12425</name>
</gene>
<dbReference type="AlphaFoldDB" id="A0A552U8G6"/>
<dbReference type="OrthoDB" id="9811242at2"/>
<organism evidence="4 5">
    <name type="scientific">Glacieibacterium frigidum</name>
    <dbReference type="NCBI Taxonomy" id="2593303"/>
    <lineage>
        <taxon>Bacteria</taxon>
        <taxon>Pseudomonadati</taxon>
        <taxon>Pseudomonadota</taxon>
        <taxon>Alphaproteobacteria</taxon>
        <taxon>Sphingomonadales</taxon>
        <taxon>Sphingosinicellaceae</taxon>
        <taxon>Glacieibacterium</taxon>
    </lineage>
</organism>
<dbReference type="PANTHER" id="PTHR44051:SF8">
    <property type="entry name" value="GLUTATHIONE S-TRANSFERASE GSTA"/>
    <property type="match status" value="1"/>
</dbReference>
<dbReference type="SUPFAM" id="SSF47616">
    <property type="entry name" value="GST C-terminal domain-like"/>
    <property type="match status" value="1"/>
</dbReference>
<proteinExistence type="predicted"/>
<reference evidence="4 5" key="1">
    <citation type="submission" date="2019-07" db="EMBL/GenBank/DDBJ databases">
        <title>Novel species isolated from glacier.</title>
        <authorList>
            <person name="Liu Q."/>
            <person name="Xin Y.-H."/>
        </authorList>
    </citation>
    <scope>NUCLEOTIDE SEQUENCE [LARGE SCALE GENOMIC DNA]</scope>
    <source>
        <strain evidence="4 5">LB1R16</strain>
    </source>
</reference>
<dbReference type="CDD" id="cd03207">
    <property type="entry name" value="GST_C_8"/>
    <property type="match status" value="1"/>
</dbReference>
<dbReference type="CDD" id="cd03046">
    <property type="entry name" value="GST_N_GTT1_like"/>
    <property type="match status" value="1"/>
</dbReference>
<dbReference type="InterPro" id="IPR004045">
    <property type="entry name" value="Glutathione_S-Trfase_N"/>
</dbReference>
<feature type="region of interest" description="Disordered" evidence="1">
    <location>
        <begin position="1"/>
        <end position="23"/>
    </location>
</feature>
<dbReference type="InterPro" id="IPR040079">
    <property type="entry name" value="Glutathione_S-Trfase"/>
</dbReference>
<dbReference type="SFLD" id="SFLDG00358">
    <property type="entry name" value="Main_(cytGST)"/>
    <property type="match status" value="1"/>
</dbReference>
<dbReference type="EMBL" id="VJWA01000002">
    <property type="protein sequence ID" value="TRW14504.1"/>
    <property type="molecule type" value="Genomic_DNA"/>
</dbReference>
<keyword evidence="5" id="KW-1185">Reference proteome</keyword>
<dbReference type="PANTHER" id="PTHR44051">
    <property type="entry name" value="GLUTATHIONE S-TRANSFERASE-RELATED"/>
    <property type="match status" value="1"/>
</dbReference>
<dbReference type="InterPro" id="IPR036249">
    <property type="entry name" value="Thioredoxin-like_sf"/>
</dbReference>
<dbReference type="GO" id="GO:0016740">
    <property type="term" value="F:transferase activity"/>
    <property type="evidence" value="ECO:0007669"/>
    <property type="project" value="UniProtKB-KW"/>
</dbReference>
<dbReference type="InterPro" id="IPR010987">
    <property type="entry name" value="Glutathione-S-Trfase_C-like"/>
</dbReference>
<sequence length="279" mass="31066">MKGASDGQDRSSRPCPQSPRASLHRPCRLPLSRCVLLSVSKEKSIVTRPVITAFDWVPDFAKGQVRDLRVRWALEEVGQPYDVRYLSQGEQKHPDHRARQPFGQVPTLEEGELTLFESGAIVHHIATTRGGLLPADAAARARAVEWMFAALNTVEPPVMDLSFVDLFEADKPWSKPRRPSVEQRIRERLQDVASRLGENDWFDGDFSAGDLLMVAVLRIIRDDPLLSEHPTLADYVTRGEARPAFQRALAAQMAGFTGSPPPGFAEWEAKMKTSEGESA</sequence>
<evidence type="ECO:0000259" key="3">
    <source>
        <dbReference type="PROSITE" id="PS50405"/>
    </source>
</evidence>
<name>A0A552U8G6_9SPHN</name>
<comment type="caution">
    <text evidence="4">The sequence shown here is derived from an EMBL/GenBank/DDBJ whole genome shotgun (WGS) entry which is preliminary data.</text>
</comment>
<feature type="domain" description="GST C-terminal" evidence="3">
    <location>
        <begin position="136"/>
        <end position="264"/>
    </location>
</feature>
<dbReference type="InterPro" id="IPR036282">
    <property type="entry name" value="Glutathione-S-Trfase_C_sf"/>
</dbReference>
<protein>
    <submittedName>
        <fullName evidence="4">Glutathione S-transferase family protein</fullName>
    </submittedName>
</protein>
<evidence type="ECO:0000259" key="2">
    <source>
        <dbReference type="PROSITE" id="PS50404"/>
    </source>
</evidence>
<accession>A0A552U8G6</accession>
<dbReference type="Proteomes" id="UP000317894">
    <property type="component" value="Unassembled WGS sequence"/>
</dbReference>
<keyword evidence="4" id="KW-0808">Transferase</keyword>
<dbReference type="SUPFAM" id="SSF52833">
    <property type="entry name" value="Thioredoxin-like"/>
    <property type="match status" value="1"/>
</dbReference>
<dbReference type="FunFam" id="3.40.30.10:FF:000331">
    <property type="entry name" value="Glutathione S-transferase"/>
    <property type="match status" value="1"/>
</dbReference>